<keyword evidence="2" id="KW-0175">Coiled coil</keyword>
<dbReference type="InterPro" id="IPR003103">
    <property type="entry name" value="BAG_domain"/>
</dbReference>
<gene>
    <name evidence="6" type="ORF">URODEC1_LOCUS121756</name>
    <name evidence="5" type="ORF">URODEC1_LOCUS61459</name>
</gene>
<evidence type="ECO:0000256" key="2">
    <source>
        <dbReference type="SAM" id="Coils"/>
    </source>
</evidence>
<evidence type="ECO:0000313" key="7">
    <source>
        <dbReference type="Proteomes" id="UP001497457"/>
    </source>
</evidence>
<evidence type="ECO:0000256" key="1">
    <source>
        <dbReference type="ARBA" id="ARBA00023186"/>
    </source>
</evidence>
<dbReference type="Proteomes" id="UP001497457">
    <property type="component" value="Chromosome 24b"/>
</dbReference>
<feature type="coiled-coil region" evidence="2">
    <location>
        <begin position="332"/>
        <end position="359"/>
    </location>
</feature>
<dbReference type="AlphaFoldDB" id="A0ABC9H3M9"/>
<evidence type="ECO:0000259" key="4">
    <source>
        <dbReference type="PROSITE" id="PS51035"/>
    </source>
</evidence>
<dbReference type="InterPro" id="IPR000048">
    <property type="entry name" value="IQ_motif_EF-hand-BS"/>
</dbReference>
<name>A0ABC9H3M9_9POAL</name>
<reference evidence="6 7" key="1">
    <citation type="submission" date="2024-10" db="EMBL/GenBank/DDBJ databases">
        <authorList>
            <person name="Ryan C."/>
        </authorList>
    </citation>
    <scope>NUCLEOTIDE SEQUENCE [LARGE SCALE GENOMIC DNA]</scope>
</reference>
<feature type="compositionally biased region" description="Low complexity" evidence="3">
    <location>
        <begin position="70"/>
        <end position="90"/>
    </location>
</feature>
<dbReference type="Pfam" id="PF02179">
    <property type="entry name" value="BAG"/>
    <property type="match status" value="1"/>
</dbReference>
<dbReference type="EMBL" id="OZ075134">
    <property type="protein sequence ID" value="CAL4993237.1"/>
    <property type="molecule type" value="Genomic_DNA"/>
</dbReference>
<feature type="compositionally biased region" description="Basic residues" evidence="3">
    <location>
        <begin position="54"/>
        <end position="63"/>
    </location>
</feature>
<dbReference type="PROSITE" id="PS50096">
    <property type="entry name" value="IQ"/>
    <property type="match status" value="1"/>
</dbReference>
<dbReference type="PANTHER" id="PTHR33322">
    <property type="entry name" value="BAG DOMAIN CONTAINING PROTEIN, EXPRESSED"/>
    <property type="match status" value="1"/>
</dbReference>
<accession>A0ABC9H3M9</accession>
<dbReference type="Proteomes" id="UP001497457">
    <property type="component" value="Unassembled WGS sequence"/>
</dbReference>
<protein>
    <recommendedName>
        <fullName evidence="4">BAG domain-containing protein</fullName>
    </recommendedName>
</protein>
<feature type="region of interest" description="Disordered" evidence="3">
    <location>
        <begin position="27"/>
        <end position="121"/>
    </location>
</feature>
<feature type="domain" description="BAG" evidence="4">
    <location>
        <begin position="151"/>
        <end position="222"/>
    </location>
</feature>
<sequence>MASRRASSYDPYAYHHAAPSYRYTYLYDDPYGSQRRRPAATYGHIYDCDDPHHAGRSRPRGSRRAGDSFPAAWHAAAESPEAEEPGAAPANPIQIEGLEDPEPEREAAERRAGQPPAPAVAVPVNRSAEEAAAVRVQAAARGFLARRSVRAVRRVEREAGAVDRLVRDKAEALRANARARLAAGEVLMKMVLRLDAVRGAREYRRRVTRRVLALQDAVDALDPNAPPAPDPEAASTPAKQLDENGGDTGSENAVDAHGKMEMEVDANVDDGDTEGPDAEGEWEMVVEEPTAAAAVCPEAPRLESSGQNISAAPDGVDVSKLMEMVATLCEQNAQQRAVITALAERVDALERTVPQMEAAER</sequence>
<dbReference type="PROSITE" id="PS51035">
    <property type="entry name" value="BAG"/>
    <property type="match status" value="1"/>
</dbReference>
<keyword evidence="1" id="KW-0143">Chaperone</keyword>
<dbReference type="SUPFAM" id="SSF63491">
    <property type="entry name" value="BAG domain"/>
    <property type="match status" value="1"/>
</dbReference>
<organism evidence="6 7">
    <name type="scientific">Urochloa decumbens</name>
    <dbReference type="NCBI Taxonomy" id="240449"/>
    <lineage>
        <taxon>Eukaryota</taxon>
        <taxon>Viridiplantae</taxon>
        <taxon>Streptophyta</taxon>
        <taxon>Embryophyta</taxon>
        <taxon>Tracheophyta</taxon>
        <taxon>Spermatophyta</taxon>
        <taxon>Magnoliopsida</taxon>
        <taxon>Liliopsida</taxon>
        <taxon>Poales</taxon>
        <taxon>Poaceae</taxon>
        <taxon>PACMAD clade</taxon>
        <taxon>Panicoideae</taxon>
        <taxon>Panicodae</taxon>
        <taxon>Paniceae</taxon>
        <taxon>Melinidinae</taxon>
        <taxon>Urochloa</taxon>
    </lineage>
</organism>
<evidence type="ECO:0000313" key="5">
    <source>
        <dbReference type="EMBL" id="CAL4993237.1"/>
    </source>
</evidence>
<evidence type="ECO:0000256" key="3">
    <source>
        <dbReference type="SAM" id="MobiDB-lite"/>
    </source>
</evidence>
<dbReference type="EMBL" id="CAXIPR030001332">
    <property type="protein sequence ID" value="CAM0148448.1"/>
    <property type="molecule type" value="Genomic_DNA"/>
</dbReference>
<dbReference type="SMART" id="SM00015">
    <property type="entry name" value="IQ"/>
    <property type="match status" value="1"/>
</dbReference>
<keyword evidence="7" id="KW-1185">Reference proteome</keyword>
<proteinExistence type="predicted"/>
<dbReference type="InterPro" id="IPR040400">
    <property type="entry name" value="BAG5/6/7/8"/>
</dbReference>
<feature type="region of interest" description="Disordered" evidence="3">
    <location>
        <begin position="218"/>
        <end position="253"/>
    </location>
</feature>
<evidence type="ECO:0000313" key="6">
    <source>
        <dbReference type="EMBL" id="CAM0148448.1"/>
    </source>
</evidence>
<dbReference type="PANTHER" id="PTHR33322:SF4">
    <property type="entry name" value="BAG DOMAIN CONTAINING PROTEIN, EXPRESSED"/>
    <property type="match status" value="1"/>
</dbReference>